<reference evidence="1" key="1">
    <citation type="submission" date="2022-05" db="EMBL/GenBank/DDBJ databases">
        <title>Chromosome-level genome of Chaenocephalus aceratus.</title>
        <authorList>
            <person name="Park H."/>
        </authorList>
    </citation>
    <scope>NUCLEOTIDE SEQUENCE</scope>
    <source>
        <strain evidence="1">KU_202001</strain>
    </source>
</reference>
<organism evidence="1 2">
    <name type="scientific">Chaenocephalus aceratus</name>
    <name type="common">Blackfin icefish</name>
    <name type="synonym">Chaenichthys aceratus</name>
    <dbReference type="NCBI Taxonomy" id="36190"/>
    <lineage>
        <taxon>Eukaryota</taxon>
        <taxon>Metazoa</taxon>
        <taxon>Chordata</taxon>
        <taxon>Craniata</taxon>
        <taxon>Vertebrata</taxon>
        <taxon>Euteleostomi</taxon>
        <taxon>Actinopterygii</taxon>
        <taxon>Neopterygii</taxon>
        <taxon>Teleostei</taxon>
        <taxon>Neoteleostei</taxon>
        <taxon>Acanthomorphata</taxon>
        <taxon>Eupercaria</taxon>
        <taxon>Perciformes</taxon>
        <taxon>Notothenioidei</taxon>
        <taxon>Channichthyidae</taxon>
        <taxon>Chaenocephalus</taxon>
    </lineage>
</organism>
<proteinExistence type="predicted"/>
<gene>
    <name evidence="1" type="ORF">KUCAC02_011558</name>
</gene>
<comment type="caution">
    <text evidence="1">The sequence shown here is derived from an EMBL/GenBank/DDBJ whole genome shotgun (WGS) entry which is preliminary data.</text>
</comment>
<evidence type="ECO:0000313" key="1">
    <source>
        <dbReference type="EMBL" id="KAI4818205.1"/>
    </source>
</evidence>
<protein>
    <submittedName>
        <fullName evidence="1">Uncharacterized protein</fullName>
    </submittedName>
</protein>
<dbReference type="Proteomes" id="UP001057452">
    <property type="component" value="Chromosome 11"/>
</dbReference>
<sequence>MLLLTVLCWLLPMLIDLVRACVRLLSCMFSVYLLSLTASHSAALGFDDKIVGGYECRDHSVPWQVSLNHGWHYCGATLINERWVLSAAHCYK</sequence>
<name>A0ACB9WWA8_CHAAC</name>
<evidence type="ECO:0000313" key="2">
    <source>
        <dbReference type="Proteomes" id="UP001057452"/>
    </source>
</evidence>
<dbReference type="EMBL" id="CM043795">
    <property type="protein sequence ID" value="KAI4818205.1"/>
    <property type="molecule type" value="Genomic_DNA"/>
</dbReference>
<keyword evidence="2" id="KW-1185">Reference proteome</keyword>
<accession>A0ACB9WWA8</accession>